<reference evidence="3" key="1">
    <citation type="submission" date="2021-02" db="EMBL/GenBank/DDBJ databases">
        <authorList>
            <person name="Nowell W R."/>
        </authorList>
    </citation>
    <scope>NUCLEOTIDE SEQUENCE</scope>
</reference>
<keyword evidence="1" id="KW-0812">Transmembrane</keyword>
<dbReference type="AlphaFoldDB" id="A0A8S2ZSJ8"/>
<keyword evidence="1" id="KW-1133">Transmembrane helix</keyword>
<organism evidence="3 4">
    <name type="scientific">Rotaria magnacalcarata</name>
    <dbReference type="NCBI Taxonomy" id="392030"/>
    <lineage>
        <taxon>Eukaryota</taxon>
        <taxon>Metazoa</taxon>
        <taxon>Spiralia</taxon>
        <taxon>Gnathifera</taxon>
        <taxon>Rotifera</taxon>
        <taxon>Eurotatoria</taxon>
        <taxon>Bdelloidea</taxon>
        <taxon>Philodinida</taxon>
        <taxon>Philodinidae</taxon>
        <taxon>Rotaria</taxon>
    </lineage>
</organism>
<evidence type="ECO:0000313" key="2">
    <source>
        <dbReference type="EMBL" id="CAF4569702.1"/>
    </source>
</evidence>
<name>A0A8S2ZSJ8_9BILA</name>
<dbReference type="Proteomes" id="UP000676336">
    <property type="component" value="Unassembled WGS sequence"/>
</dbReference>
<accession>A0A8S2ZSJ8</accession>
<feature type="transmembrane region" description="Helical" evidence="1">
    <location>
        <begin position="31"/>
        <end position="50"/>
    </location>
</feature>
<sequence>MKLNNKYRHLTDIELSIAFPPDIMKTFRPGVLLMLLLILIILLFGNFWAADEFKNKLKDHNKNIDQELSNINATP</sequence>
<protein>
    <submittedName>
        <fullName evidence="3">Uncharacterized protein</fullName>
    </submittedName>
</protein>
<dbReference type="EMBL" id="CAJOBH010091960">
    <property type="protein sequence ID" value="CAF4569702.1"/>
    <property type="molecule type" value="Genomic_DNA"/>
</dbReference>
<proteinExistence type="predicted"/>
<evidence type="ECO:0000313" key="4">
    <source>
        <dbReference type="Proteomes" id="UP000676336"/>
    </source>
</evidence>
<gene>
    <name evidence="2" type="ORF">BYL167_LOCUS38856</name>
    <name evidence="3" type="ORF">SMN809_LOCUS41416</name>
</gene>
<keyword evidence="1" id="KW-0472">Membrane</keyword>
<evidence type="ECO:0000256" key="1">
    <source>
        <dbReference type="SAM" id="Phobius"/>
    </source>
</evidence>
<evidence type="ECO:0000313" key="3">
    <source>
        <dbReference type="EMBL" id="CAF4658906.1"/>
    </source>
</evidence>
<dbReference type="EMBL" id="CAJOBI010116879">
    <property type="protein sequence ID" value="CAF4658906.1"/>
    <property type="molecule type" value="Genomic_DNA"/>
</dbReference>
<dbReference type="Proteomes" id="UP000681967">
    <property type="component" value="Unassembled WGS sequence"/>
</dbReference>
<comment type="caution">
    <text evidence="3">The sequence shown here is derived from an EMBL/GenBank/DDBJ whole genome shotgun (WGS) entry which is preliminary data.</text>
</comment>
<feature type="non-terminal residue" evidence="3">
    <location>
        <position position="75"/>
    </location>
</feature>